<sequence length="1092" mass="117289">MNKGLSNSSSVCVDLISSGKRLSRLCYSSLITPHHTPAISSEAVNIIGAVGNISRPSSVNYRRSPSWSAALSGSPRTPASGPDLSHEVVNTSTSDPTLTQTNHGTLLGGPHSARGRSAHSWPYAGINRQKNHGDHRSDSDRRWSSDEVSRSNLDSYGLAGCNRRTSSNPARHQQTLPTTGAPRKASLQHEPDLARALRQSQPSDTLHFGSLSPAADAKRLSGSPIRAFSNSPLVLDADDWSFLSSYLQSSPDSWARLPRSPLTGRGLSSSGAYHDHTTRSPLSQASAVDSWQVQNAEEGSTHQLLTPTTARPGSAGLDTIIEGASVDHDVSLADTSAFLFDRYRFSSVSTRSEPIGISPCSSPVPATQSGVLTGRTSRASSAYSDTSSHGIAGGFRPKPLILRHHSRSTDPTARASSRLSHSTSVPMLMLETTPTESSPRFDRPDTSRSETAASPSLGRDYLTPTLTSNPTLGDAIVSAPPEVSRRDWQAERLDPSQVISPRTTYTQANLATKRPPTSRQADCNESESVTPPKREPATINVSRPSTFTSVIVQDDNFADQSREELPLSTLEGSSPLSPAKALGNTTSRKSQSSSDPDPDQSLPSESLSPPRSAASAETYSSGTVELVPWQVATTDSVGPRRSEEIFRPLSMAMSMSRSGAGSSRDTITSRTARQTAAAAEAGSYRTTFQMPGTPLKGGTDFIWGRAEYEARSSRETAGSNAATASRGPSHVGLGFSVPRPSISLQQNSSPYPDVDPNVGGEQIHSDRKSSQAMDCRERFTRGYRISSPPGAMKRLLFELEHGSKDSQLARAAQPQDPSSHEASNDPSTEVADATGAHHQRSATLSSISILPRTSSIRRRHQSIDVDGRQRSTQASDLGAVSRLDILSEDPGAQSISSNAAQQPKAKDKQSHRAEDEADVSDSMPARIAKRAIYNSGLRITLQLYTAVHQALFFAFESPYLWISISPALPLVAAALFLVLDTLIVRMYMLRGEQKKLFISFIAVLTLAMAYCSAMCAFKIVLLTRTADLGASSPGIHFHRGRSQDGNAFQQVLRDMPLSAVLFLLGVESVLLSLPLLAAMILSHSRPRKQHPN</sequence>
<feature type="region of interest" description="Disordered" evidence="1">
    <location>
        <begin position="54"/>
        <end position="191"/>
    </location>
</feature>
<dbReference type="AlphaFoldDB" id="I2FNY1"/>
<keyword evidence="4" id="KW-1185">Reference proteome</keyword>
<name>I2FNY1_USTHO</name>
<feature type="transmembrane region" description="Helical" evidence="2">
    <location>
        <begin position="1059"/>
        <end position="1081"/>
    </location>
</feature>
<feature type="compositionally biased region" description="Basic and acidic residues" evidence="1">
    <location>
        <begin position="904"/>
        <end position="914"/>
    </location>
</feature>
<evidence type="ECO:0000313" key="4">
    <source>
        <dbReference type="Proteomes" id="UP000006174"/>
    </source>
</evidence>
<keyword evidence="2" id="KW-0472">Membrane</keyword>
<evidence type="ECO:0008006" key="5">
    <source>
        <dbReference type="Google" id="ProtNLM"/>
    </source>
</evidence>
<evidence type="ECO:0000256" key="1">
    <source>
        <dbReference type="SAM" id="MobiDB-lite"/>
    </source>
</evidence>
<keyword evidence="2" id="KW-1133">Transmembrane helix</keyword>
<feature type="compositionally biased region" description="Low complexity" evidence="1">
    <location>
        <begin position="375"/>
        <end position="388"/>
    </location>
</feature>
<feature type="compositionally biased region" description="Polar residues" evidence="1">
    <location>
        <begin position="54"/>
        <end position="77"/>
    </location>
</feature>
<feature type="compositionally biased region" description="Polar residues" evidence="1">
    <location>
        <begin position="88"/>
        <end position="104"/>
    </location>
</feature>
<evidence type="ECO:0000256" key="2">
    <source>
        <dbReference type="SAM" id="Phobius"/>
    </source>
</evidence>
<dbReference type="HOGENOM" id="CLU_298296_0_0_1"/>
<feature type="transmembrane region" description="Helical" evidence="2">
    <location>
        <begin position="959"/>
        <end position="984"/>
    </location>
</feature>
<feature type="compositionally biased region" description="Basic and acidic residues" evidence="1">
    <location>
        <begin position="763"/>
        <end position="774"/>
    </location>
</feature>
<dbReference type="eggNOG" id="ENOG502RDU3">
    <property type="taxonomic scope" value="Eukaryota"/>
</dbReference>
<accession>I2FNY1</accession>
<dbReference type="OrthoDB" id="2551367at2759"/>
<dbReference type="EMBL" id="CAGI01000136">
    <property type="protein sequence ID" value="CCF48624.1"/>
    <property type="molecule type" value="Genomic_DNA"/>
</dbReference>
<comment type="caution">
    <text evidence="3">The sequence shown here is derived from an EMBL/GenBank/DDBJ whole genome shotgun (WGS) entry which is preliminary data.</text>
</comment>
<feature type="compositionally biased region" description="Polar residues" evidence="1">
    <location>
        <begin position="409"/>
        <end position="425"/>
    </location>
</feature>
<feature type="compositionally biased region" description="Polar residues" evidence="1">
    <location>
        <begin position="163"/>
        <end position="178"/>
    </location>
</feature>
<feature type="compositionally biased region" description="Polar residues" evidence="1">
    <location>
        <begin position="841"/>
        <end position="854"/>
    </location>
</feature>
<feature type="region of interest" description="Disordered" evidence="1">
    <location>
        <begin position="265"/>
        <end position="291"/>
    </location>
</feature>
<feature type="compositionally biased region" description="Polar residues" evidence="1">
    <location>
        <begin position="279"/>
        <end position="291"/>
    </location>
</feature>
<feature type="region of interest" description="Disordered" evidence="1">
    <location>
        <begin position="352"/>
        <end position="547"/>
    </location>
</feature>
<keyword evidence="2" id="KW-0812">Transmembrane</keyword>
<feature type="compositionally biased region" description="Basic and acidic residues" evidence="1">
    <location>
        <begin position="439"/>
        <end position="448"/>
    </location>
</feature>
<feature type="region of interest" description="Disordered" evidence="1">
    <location>
        <begin position="805"/>
        <end position="875"/>
    </location>
</feature>
<dbReference type="Proteomes" id="UP000006174">
    <property type="component" value="Unassembled WGS sequence"/>
</dbReference>
<feature type="compositionally biased region" description="Basic and acidic residues" evidence="1">
    <location>
        <begin position="131"/>
        <end position="149"/>
    </location>
</feature>
<proteinExistence type="predicted"/>
<feature type="compositionally biased region" description="Polar residues" evidence="1">
    <location>
        <begin position="359"/>
        <end position="371"/>
    </location>
</feature>
<evidence type="ECO:0000313" key="3">
    <source>
        <dbReference type="EMBL" id="CCF48624.1"/>
    </source>
</evidence>
<gene>
    <name evidence="3" type="ORF">UHOR_06507</name>
</gene>
<protein>
    <recommendedName>
        <fullName evidence="5">Transmembrane protein</fullName>
    </recommendedName>
</protein>
<feature type="region of interest" description="Disordered" evidence="1">
    <location>
        <begin position="891"/>
        <end position="921"/>
    </location>
</feature>
<feature type="compositionally biased region" description="Basic and acidic residues" evidence="1">
    <location>
        <begin position="483"/>
        <end position="494"/>
    </location>
</feature>
<organism evidence="3 4">
    <name type="scientific">Ustilago hordei</name>
    <name type="common">Barley covered smut fungus</name>
    <dbReference type="NCBI Taxonomy" id="120017"/>
    <lineage>
        <taxon>Eukaryota</taxon>
        <taxon>Fungi</taxon>
        <taxon>Dikarya</taxon>
        <taxon>Basidiomycota</taxon>
        <taxon>Ustilaginomycotina</taxon>
        <taxon>Ustilaginomycetes</taxon>
        <taxon>Ustilaginales</taxon>
        <taxon>Ustilaginaceae</taxon>
        <taxon>Ustilago</taxon>
    </lineage>
</organism>
<feature type="region of interest" description="Disordered" evidence="1">
    <location>
        <begin position="740"/>
        <end position="774"/>
    </location>
</feature>
<reference evidence="3 4" key="1">
    <citation type="journal article" date="2012" name="Plant Cell">
        <title>Genome comparison of barley and maize smut fungi reveals targeted loss of RNA silencing components and species-specific presence of transposable elements.</title>
        <authorList>
            <person name="Laurie J.D."/>
            <person name="Ali S."/>
            <person name="Linning R."/>
            <person name="Mannhaupt G."/>
            <person name="Wong P."/>
            <person name="Gueldener U."/>
            <person name="Muensterkoetter M."/>
            <person name="Moore R."/>
            <person name="Kahmann R."/>
            <person name="Bakkeren G."/>
            <person name="Schirawski J."/>
        </authorList>
    </citation>
    <scope>NUCLEOTIDE SEQUENCE [LARGE SCALE GENOMIC DNA]</scope>
    <source>
        <strain evidence="4">Uh4875-4</strain>
    </source>
</reference>
<feature type="transmembrane region" description="Helical" evidence="2">
    <location>
        <begin position="996"/>
        <end position="1021"/>
    </location>
</feature>
<feature type="region of interest" description="Disordered" evidence="1">
    <location>
        <begin position="561"/>
        <end position="620"/>
    </location>
</feature>
<feature type="compositionally biased region" description="Low complexity" evidence="1">
    <location>
        <begin position="587"/>
        <end position="617"/>
    </location>
</feature>
<feature type="compositionally biased region" description="Polar residues" evidence="1">
    <location>
        <begin position="497"/>
        <end position="529"/>
    </location>
</feature>